<dbReference type="STRING" id="739143.SAMN05216297_12111"/>
<reference evidence="3" key="1">
    <citation type="submission" date="2016-10" db="EMBL/GenBank/DDBJ databases">
        <authorList>
            <person name="Varghese N."/>
            <person name="Submissions S."/>
        </authorList>
    </citation>
    <scope>NUCLEOTIDE SEQUENCE [LARGE SCALE GENOMIC DNA]</scope>
    <source>
        <strain evidence="3">CGMCC 1.10370</strain>
    </source>
</reference>
<sequence>MRIAILGAHLVGKTTLAEKLQESFPNYELYPEPYFEMQEMGFVFSEIPTSDDYMAQLDYSLKQILRSNKNAIFDRCLIDLLAYALAVDDSVNFQSVFNKIQDAINKIDVFVLVPIEDRDRISCPNSQLPELRNEVNNMIVELINDFDLEVIQVKGNVSDRLNQIQKRILRLEF</sequence>
<dbReference type="AlphaFoldDB" id="A0A1I1XTT1"/>
<dbReference type="InterPro" id="IPR027417">
    <property type="entry name" value="P-loop_NTPase"/>
</dbReference>
<evidence type="ECO:0000313" key="2">
    <source>
        <dbReference type="EMBL" id="SFE10752.1"/>
    </source>
</evidence>
<gene>
    <name evidence="2" type="ORF">SAMN05216297_12111</name>
</gene>
<dbReference type="SUPFAM" id="SSF52540">
    <property type="entry name" value="P-loop containing nucleoside triphosphate hydrolases"/>
    <property type="match status" value="1"/>
</dbReference>
<keyword evidence="3" id="KW-1185">Reference proteome</keyword>
<evidence type="ECO:0000313" key="3">
    <source>
        <dbReference type="Proteomes" id="UP000199672"/>
    </source>
</evidence>
<dbReference type="Proteomes" id="UP000199672">
    <property type="component" value="Unassembled WGS sequence"/>
</dbReference>
<dbReference type="InterPro" id="IPR038727">
    <property type="entry name" value="NadR/Ttd14_AAA_dom"/>
</dbReference>
<dbReference type="RefSeq" id="WP_091499310.1">
    <property type="nucleotide sequence ID" value="NZ_FOMH01000021.1"/>
</dbReference>
<accession>A0A1I1XTT1</accession>
<dbReference type="Gene3D" id="3.40.50.300">
    <property type="entry name" value="P-loop containing nucleotide triphosphate hydrolases"/>
    <property type="match status" value="1"/>
</dbReference>
<dbReference type="OrthoDB" id="7351510at2"/>
<evidence type="ECO:0000259" key="1">
    <source>
        <dbReference type="Pfam" id="PF13521"/>
    </source>
</evidence>
<dbReference type="EMBL" id="FOMH01000021">
    <property type="protein sequence ID" value="SFE10752.1"/>
    <property type="molecule type" value="Genomic_DNA"/>
</dbReference>
<feature type="domain" description="NadR/Ttd14 AAA" evidence="1">
    <location>
        <begin position="2"/>
        <end position="160"/>
    </location>
</feature>
<name>A0A1I1XTT1_9FLAO</name>
<dbReference type="Pfam" id="PF13521">
    <property type="entry name" value="AAA_28"/>
    <property type="match status" value="1"/>
</dbReference>
<organism evidence="2 3">
    <name type="scientific">Flavobacterium phragmitis</name>
    <dbReference type="NCBI Taxonomy" id="739143"/>
    <lineage>
        <taxon>Bacteria</taxon>
        <taxon>Pseudomonadati</taxon>
        <taxon>Bacteroidota</taxon>
        <taxon>Flavobacteriia</taxon>
        <taxon>Flavobacteriales</taxon>
        <taxon>Flavobacteriaceae</taxon>
        <taxon>Flavobacterium</taxon>
    </lineage>
</organism>
<protein>
    <submittedName>
        <fullName evidence="2">AAA domain-containing protein</fullName>
    </submittedName>
</protein>
<proteinExistence type="predicted"/>